<dbReference type="RefSeq" id="WP_081158655.1">
    <property type="nucleotide sequence ID" value="NZ_LWBP01000001.1"/>
</dbReference>
<gene>
    <name evidence="2" type="ORF">A4R26_00785</name>
</gene>
<dbReference type="STRING" id="550983.A4R26_00785"/>
<dbReference type="Gene3D" id="3.30.565.10">
    <property type="entry name" value="Histidine kinase-like ATPase, C-terminal domain"/>
    <property type="match status" value="1"/>
</dbReference>
<dbReference type="Proteomes" id="UP000192276">
    <property type="component" value="Unassembled WGS sequence"/>
</dbReference>
<dbReference type="EMBL" id="LWBP01000001">
    <property type="protein sequence ID" value="OQP68378.1"/>
    <property type="molecule type" value="Genomic_DNA"/>
</dbReference>
<keyword evidence="3" id="KW-1185">Reference proteome</keyword>
<name>A0A1V9GD47_9BACT</name>
<dbReference type="PANTHER" id="PTHR35801:SF1">
    <property type="entry name" value="PHOSPHOSERINE PHOSPHATASE RSBX"/>
    <property type="match status" value="1"/>
</dbReference>
<dbReference type="PANTHER" id="PTHR35801">
    <property type="entry name" value="PHOSPHOSERINE PHOSPHATASE RSBX"/>
    <property type="match status" value="1"/>
</dbReference>
<organism evidence="2 3">
    <name type="scientific">Niastella populi</name>
    <dbReference type="NCBI Taxonomy" id="550983"/>
    <lineage>
        <taxon>Bacteria</taxon>
        <taxon>Pseudomonadati</taxon>
        <taxon>Bacteroidota</taxon>
        <taxon>Chitinophagia</taxon>
        <taxon>Chitinophagales</taxon>
        <taxon>Chitinophagaceae</taxon>
        <taxon>Niastella</taxon>
    </lineage>
</organism>
<evidence type="ECO:0000313" key="3">
    <source>
        <dbReference type="Proteomes" id="UP000192276"/>
    </source>
</evidence>
<evidence type="ECO:0000313" key="2">
    <source>
        <dbReference type="EMBL" id="OQP68378.1"/>
    </source>
</evidence>
<dbReference type="SMART" id="SM00331">
    <property type="entry name" value="PP2C_SIG"/>
    <property type="match status" value="1"/>
</dbReference>
<keyword evidence="2" id="KW-0808">Transferase</keyword>
<feature type="domain" description="PPM-type phosphatase" evidence="1">
    <location>
        <begin position="143"/>
        <end position="336"/>
    </location>
</feature>
<reference evidence="3" key="1">
    <citation type="submission" date="2016-04" db="EMBL/GenBank/DDBJ databases">
        <authorList>
            <person name="Chen L."/>
            <person name="Zhuang W."/>
            <person name="Wang G."/>
        </authorList>
    </citation>
    <scope>NUCLEOTIDE SEQUENCE [LARGE SCALE GENOMIC DNA]</scope>
    <source>
        <strain evidence="3">208</strain>
    </source>
</reference>
<dbReference type="InterPro" id="IPR001932">
    <property type="entry name" value="PPM-type_phosphatase-like_dom"/>
</dbReference>
<dbReference type="Pfam" id="PF07228">
    <property type="entry name" value="SpoIIE"/>
    <property type="match status" value="1"/>
</dbReference>
<dbReference type="InterPro" id="IPR039248">
    <property type="entry name" value="Ptase_RsbX"/>
</dbReference>
<sequence length="338" mass="37300">MDNNVHLLLNVADRSYFSIIKKEVHTLTLHAGFSAKRTGEIDIIVAELVSNLVKHGGGGQVMVKVNEANGKTYLELIGIDAGMGMADVSRMMVDGVSTKNTLGQGMGAMKRLSDVFQVYSVRDWGTVTVIRVFKEEPLYFDPVTTTQIRSVIIPKPGERACGDGFFQKSTTDCISLFLGDGLGHGPEAQKAVTQAGEVFMKCHEKEPTSIIRHINASVKKTRGLVGTVASLDLNERIWRICGIGNIQTRIFDGWELKGYMAYNGIIGLNVPNTLKSHEMPFENGQVLIMCSDGIKTRWDISRYPTIMRYDLTMLCATLIKDFARNTDDTSVVACKINL</sequence>
<evidence type="ECO:0000259" key="1">
    <source>
        <dbReference type="SMART" id="SM00331"/>
    </source>
</evidence>
<dbReference type="AlphaFoldDB" id="A0A1V9GD47"/>
<dbReference type="OrthoDB" id="479131at2"/>
<dbReference type="SUPFAM" id="SSF81606">
    <property type="entry name" value="PP2C-like"/>
    <property type="match status" value="1"/>
</dbReference>
<dbReference type="GO" id="GO:0004674">
    <property type="term" value="F:protein serine/threonine kinase activity"/>
    <property type="evidence" value="ECO:0007669"/>
    <property type="project" value="UniProtKB-KW"/>
</dbReference>
<dbReference type="InterPro" id="IPR003594">
    <property type="entry name" value="HATPase_dom"/>
</dbReference>
<dbReference type="InterPro" id="IPR036890">
    <property type="entry name" value="HATPase_C_sf"/>
</dbReference>
<dbReference type="InterPro" id="IPR036457">
    <property type="entry name" value="PPM-type-like_dom_sf"/>
</dbReference>
<dbReference type="SUPFAM" id="SSF55874">
    <property type="entry name" value="ATPase domain of HSP90 chaperone/DNA topoisomerase II/histidine kinase"/>
    <property type="match status" value="1"/>
</dbReference>
<accession>A0A1V9GD47</accession>
<keyword evidence="2" id="KW-0418">Kinase</keyword>
<comment type="caution">
    <text evidence="2">The sequence shown here is derived from an EMBL/GenBank/DDBJ whole genome shotgun (WGS) entry which is preliminary data.</text>
</comment>
<proteinExistence type="predicted"/>
<protein>
    <submittedName>
        <fullName evidence="2">Serine/threonine protein kinase</fullName>
    </submittedName>
</protein>
<keyword evidence="2" id="KW-0723">Serine/threonine-protein kinase</keyword>
<dbReference type="Gene3D" id="3.60.40.10">
    <property type="entry name" value="PPM-type phosphatase domain"/>
    <property type="match status" value="1"/>
</dbReference>
<dbReference type="Pfam" id="PF13581">
    <property type="entry name" value="HATPase_c_2"/>
    <property type="match status" value="1"/>
</dbReference>